<sequence>MRYHLVTKISKGRTPSIPSRVNSTAEPRSSTVIGLSLDLNNPVGQGTTSGHFSIFPVPYEKLEVQSCTCNELILNFERRILSGIWKPGRRFEEDYDRSLRPIEILWMQGAPDSHHTTASGFSPFGRNIAEFPESESASHSDFSRPLNPQFHR</sequence>
<evidence type="ECO:0000313" key="3">
    <source>
        <dbReference type="Proteomes" id="UP000241769"/>
    </source>
</evidence>
<accession>A0A2P6NRD5</accession>
<organism evidence="2 3">
    <name type="scientific">Planoprotostelium fungivorum</name>
    <dbReference type="NCBI Taxonomy" id="1890364"/>
    <lineage>
        <taxon>Eukaryota</taxon>
        <taxon>Amoebozoa</taxon>
        <taxon>Evosea</taxon>
        <taxon>Variosea</taxon>
        <taxon>Cavosteliida</taxon>
        <taxon>Cavosteliaceae</taxon>
        <taxon>Planoprotostelium</taxon>
    </lineage>
</organism>
<comment type="caution">
    <text evidence="2">The sequence shown here is derived from an EMBL/GenBank/DDBJ whole genome shotgun (WGS) entry which is preliminary data.</text>
</comment>
<evidence type="ECO:0000256" key="1">
    <source>
        <dbReference type="SAM" id="MobiDB-lite"/>
    </source>
</evidence>
<dbReference type="EMBL" id="MDYQ01000030">
    <property type="protein sequence ID" value="PRP86523.1"/>
    <property type="molecule type" value="Genomic_DNA"/>
</dbReference>
<dbReference type="Proteomes" id="UP000241769">
    <property type="component" value="Unassembled WGS sequence"/>
</dbReference>
<gene>
    <name evidence="2" type="ORF">PROFUN_05305</name>
</gene>
<dbReference type="AlphaFoldDB" id="A0A2P6NRD5"/>
<protein>
    <submittedName>
        <fullName evidence="2">Uncharacterized protein</fullName>
    </submittedName>
</protein>
<name>A0A2P6NRD5_9EUKA</name>
<keyword evidence="3" id="KW-1185">Reference proteome</keyword>
<evidence type="ECO:0000313" key="2">
    <source>
        <dbReference type="EMBL" id="PRP86523.1"/>
    </source>
</evidence>
<reference evidence="2 3" key="1">
    <citation type="journal article" date="2018" name="Genome Biol. Evol.">
        <title>Multiple Roots of Fruiting Body Formation in Amoebozoa.</title>
        <authorList>
            <person name="Hillmann F."/>
            <person name="Forbes G."/>
            <person name="Novohradska S."/>
            <person name="Ferling I."/>
            <person name="Riege K."/>
            <person name="Groth M."/>
            <person name="Westermann M."/>
            <person name="Marz M."/>
            <person name="Spaller T."/>
            <person name="Winckler T."/>
            <person name="Schaap P."/>
            <person name="Glockner G."/>
        </authorList>
    </citation>
    <scope>NUCLEOTIDE SEQUENCE [LARGE SCALE GENOMIC DNA]</scope>
    <source>
        <strain evidence="2 3">Jena</strain>
    </source>
</reference>
<proteinExistence type="predicted"/>
<dbReference type="InParanoid" id="A0A2P6NRD5"/>
<feature type="region of interest" description="Disordered" evidence="1">
    <location>
        <begin position="133"/>
        <end position="152"/>
    </location>
</feature>